<evidence type="ECO:0000256" key="4">
    <source>
        <dbReference type="ARBA" id="ARBA00022692"/>
    </source>
</evidence>
<dbReference type="PANTHER" id="PTHR43009">
    <property type="entry name" value="HOMOGENTISATE SOLANESYLTRANSFERASE, CHLOROPLASTIC"/>
    <property type="match status" value="1"/>
</dbReference>
<gene>
    <name evidence="8" type="ORF">V0288_11055</name>
</gene>
<feature type="transmembrane region" description="Helical" evidence="7">
    <location>
        <begin position="287"/>
        <end position="307"/>
    </location>
</feature>
<keyword evidence="5 7" id="KW-1133">Transmembrane helix</keyword>
<dbReference type="Gene3D" id="1.10.357.140">
    <property type="entry name" value="UbiA prenyltransferase"/>
    <property type="match status" value="1"/>
</dbReference>
<evidence type="ECO:0000256" key="5">
    <source>
        <dbReference type="ARBA" id="ARBA00022989"/>
    </source>
</evidence>
<protein>
    <submittedName>
        <fullName evidence="8">Homogentisate phytyltransferase</fullName>
        <ecNumber evidence="8">2.5.1.115</ecNumber>
    </submittedName>
</protein>
<sequence length="308" mass="34096">MSQFASTVPFSRLQSLWKFSRPHTIIGTSLSVLALYILSVAGIENFPLSRYVWQALLAWIACLCGNIYIVGLNQLEDIAIDKINKPDLPLASGRFSVNTGRAIVLVTGILACILSLFGGLWLFGTVSLSLAIGTAYSLPPVRLKRFPLPAALCILTVRGVVVNLGLFLHFRTVMGENGAITPPVWLLTLFILLFTIAIAIFKDVPDTEGDRTYRITTFTLLLGKSKILRIVLLTISLCYALMIGAGLARLPGMNPPVLVVGHLALLLLLWWRARGVNLEETTEITDFYQFIWKLFFLEYILFPLACLP</sequence>
<feature type="transmembrane region" description="Helical" evidence="7">
    <location>
        <begin position="146"/>
        <end position="168"/>
    </location>
</feature>
<feature type="transmembrane region" description="Helical" evidence="7">
    <location>
        <begin position="227"/>
        <end position="248"/>
    </location>
</feature>
<feature type="transmembrane region" description="Helical" evidence="7">
    <location>
        <begin position="21"/>
        <end position="39"/>
    </location>
</feature>
<dbReference type="AlphaFoldDB" id="A0AAW9QVJ3"/>
<dbReference type="InterPro" id="IPR044878">
    <property type="entry name" value="UbiA_sf"/>
</dbReference>
<comment type="caution">
    <text evidence="8">The sequence shown here is derived from an EMBL/GenBank/DDBJ whole genome shotgun (WGS) entry which is preliminary data.</text>
</comment>
<feature type="transmembrane region" description="Helical" evidence="7">
    <location>
        <begin position="180"/>
        <end position="201"/>
    </location>
</feature>
<dbReference type="GO" id="GO:0016020">
    <property type="term" value="C:membrane"/>
    <property type="evidence" value="ECO:0007669"/>
    <property type="project" value="UniProtKB-SubCell"/>
</dbReference>
<evidence type="ECO:0000313" key="8">
    <source>
        <dbReference type="EMBL" id="MEG3437658.1"/>
    </source>
</evidence>
<keyword evidence="3 8" id="KW-0808">Transferase</keyword>
<dbReference type="InterPro" id="IPR000537">
    <property type="entry name" value="UbiA_prenyltransferase"/>
</dbReference>
<feature type="transmembrane region" description="Helical" evidence="7">
    <location>
        <begin position="102"/>
        <end position="126"/>
    </location>
</feature>
<evidence type="ECO:0000256" key="7">
    <source>
        <dbReference type="SAM" id="Phobius"/>
    </source>
</evidence>
<name>A0AAW9QVJ3_9CHRO</name>
<evidence type="ECO:0000256" key="2">
    <source>
        <dbReference type="ARBA" id="ARBA00005985"/>
    </source>
</evidence>
<dbReference type="EC" id="2.5.1.115" evidence="8"/>
<accession>A0AAW9QVJ3</accession>
<evidence type="ECO:0000256" key="6">
    <source>
        <dbReference type="ARBA" id="ARBA00023136"/>
    </source>
</evidence>
<dbReference type="RefSeq" id="WP_332865138.1">
    <property type="nucleotide sequence ID" value="NZ_JBAFSM010000018.1"/>
</dbReference>
<evidence type="ECO:0000256" key="1">
    <source>
        <dbReference type="ARBA" id="ARBA00004141"/>
    </source>
</evidence>
<comment type="similarity">
    <text evidence="2">Belongs to the UbiA prenyltransferase family.</text>
</comment>
<dbReference type="CDD" id="cd13960">
    <property type="entry name" value="PT_UbiA_HPT1"/>
    <property type="match status" value="1"/>
</dbReference>
<evidence type="ECO:0000256" key="3">
    <source>
        <dbReference type="ARBA" id="ARBA00022679"/>
    </source>
</evidence>
<comment type="subcellular location">
    <subcellularLocation>
        <location evidence="1">Membrane</location>
        <topology evidence="1">Multi-pass membrane protein</topology>
    </subcellularLocation>
</comment>
<dbReference type="EMBL" id="JBAFSM010000018">
    <property type="protein sequence ID" value="MEG3437658.1"/>
    <property type="molecule type" value="Genomic_DNA"/>
</dbReference>
<dbReference type="GO" id="GO:0010176">
    <property type="term" value="F:homogentisate phytyltransferase activity"/>
    <property type="evidence" value="ECO:0007669"/>
    <property type="project" value="UniProtKB-EC"/>
</dbReference>
<keyword evidence="4 7" id="KW-0812">Transmembrane</keyword>
<dbReference type="InterPro" id="IPR044502">
    <property type="entry name" value="AtHST-like"/>
</dbReference>
<feature type="transmembrane region" description="Helical" evidence="7">
    <location>
        <begin position="255"/>
        <end position="272"/>
    </location>
</feature>
<reference evidence="8 9" key="1">
    <citation type="submission" date="2024-01" db="EMBL/GenBank/DDBJ databases">
        <title>Genomic insights into the taxonomy and metabolism of the cyanobacterium Pannus brasiliensis CCIBt3594.</title>
        <authorList>
            <person name="Machado M."/>
            <person name="Botero N.B."/>
            <person name="Andreote A.P.D."/>
            <person name="Feitosa A.M.T."/>
            <person name="Popin R."/>
            <person name="Sivonen K."/>
            <person name="Fiore M.F."/>
        </authorList>
    </citation>
    <scope>NUCLEOTIDE SEQUENCE [LARGE SCALE GENOMIC DNA]</scope>
    <source>
        <strain evidence="8 9">CCIBt3594</strain>
    </source>
</reference>
<dbReference type="PANTHER" id="PTHR43009:SF7">
    <property type="entry name" value="HOMOGENTISATE GERANYLGERANYLTRANSFERASE, CHLOROPLASTIC"/>
    <property type="match status" value="1"/>
</dbReference>
<dbReference type="NCBIfam" id="NF009525">
    <property type="entry name" value="PRK12887.1"/>
    <property type="match status" value="1"/>
</dbReference>
<dbReference type="Pfam" id="PF01040">
    <property type="entry name" value="UbiA"/>
    <property type="match status" value="1"/>
</dbReference>
<evidence type="ECO:0000313" key="9">
    <source>
        <dbReference type="Proteomes" id="UP001328733"/>
    </source>
</evidence>
<dbReference type="Proteomes" id="UP001328733">
    <property type="component" value="Unassembled WGS sequence"/>
</dbReference>
<organism evidence="8 9">
    <name type="scientific">Pannus brasiliensis CCIBt3594</name>
    <dbReference type="NCBI Taxonomy" id="1427578"/>
    <lineage>
        <taxon>Bacteria</taxon>
        <taxon>Bacillati</taxon>
        <taxon>Cyanobacteriota</taxon>
        <taxon>Cyanophyceae</taxon>
        <taxon>Oscillatoriophycideae</taxon>
        <taxon>Chroococcales</taxon>
        <taxon>Microcystaceae</taxon>
        <taxon>Pannus</taxon>
    </lineage>
</organism>
<dbReference type="Gene3D" id="1.20.120.1780">
    <property type="entry name" value="UbiA prenyltransferase"/>
    <property type="match status" value="1"/>
</dbReference>
<proteinExistence type="inferred from homology"/>
<keyword evidence="6 7" id="KW-0472">Membrane</keyword>
<keyword evidence="9" id="KW-1185">Reference proteome</keyword>
<feature type="transmembrane region" description="Helical" evidence="7">
    <location>
        <begin position="51"/>
        <end position="72"/>
    </location>
</feature>